<dbReference type="EMBL" id="KV448205">
    <property type="protein sequence ID" value="OAX40637.1"/>
    <property type="molecule type" value="Genomic_DNA"/>
</dbReference>
<name>A0A1B7N715_9AGAM</name>
<reference evidence="1 2" key="1">
    <citation type="submission" date="2016-06" db="EMBL/GenBank/DDBJ databases">
        <title>Comparative genomics of the ectomycorrhizal sister species Rhizopogon vinicolor and Rhizopogon vesiculosus (Basidiomycota: Boletales) reveals a divergence of the mating type B locus.</title>
        <authorList>
            <consortium name="DOE Joint Genome Institute"/>
            <person name="Mujic A.B."/>
            <person name="Kuo A."/>
            <person name="Tritt A."/>
            <person name="Lipzen A."/>
            <person name="Chen C."/>
            <person name="Johnson J."/>
            <person name="Sharma A."/>
            <person name="Barry K."/>
            <person name="Grigoriev I.V."/>
            <person name="Spatafora J.W."/>
        </authorList>
    </citation>
    <scope>NUCLEOTIDE SEQUENCE [LARGE SCALE GENOMIC DNA]</scope>
    <source>
        <strain evidence="1 2">AM-OR11-026</strain>
    </source>
</reference>
<protein>
    <submittedName>
        <fullName evidence="1">Uncharacterized protein</fullName>
    </submittedName>
</protein>
<dbReference type="Proteomes" id="UP000092154">
    <property type="component" value="Unassembled WGS sequence"/>
</dbReference>
<dbReference type="InParanoid" id="A0A1B7N715"/>
<sequence>MCQSCILRCTIMRQQAGQWEDGVKYSRQQSKRCPSNRNHVLPVQVLLRAVSGQGEAPSSTTEDLVMYGTLTMDFQSTSHLSWSAGGDCDRPWSRLLCGETPFRASLQCNRHRLACWWSGSRGDEDIQQAASWGRAGTLERRTVWSGLRGDEDV</sequence>
<keyword evidence="2" id="KW-1185">Reference proteome</keyword>
<accession>A0A1B7N715</accession>
<evidence type="ECO:0000313" key="1">
    <source>
        <dbReference type="EMBL" id="OAX40637.1"/>
    </source>
</evidence>
<evidence type="ECO:0000313" key="2">
    <source>
        <dbReference type="Proteomes" id="UP000092154"/>
    </source>
</evidence>
<dbReference type="AlphaFoldDB" id="A0A1B7N715"/>
<gene>
    <name evidence="1" type="ORF">K503DRAFT_594797</name>
</gene>
<organism evidence="1 2">
    <name type="scientific">Rhizopogon vinicolor AM-OR11-026</name>
    <dbReference type="NCBI Taxonomy" id="1314800"/>
    <lineage>
        <taxon>Eukaryota</taxon>
        <taxon>Fungi</taxon>
        <taxon>Dikarya</taxon>
        <taxon>Basidiomycota</taxon>
        <taxon>Agaricomycotina</taxon>
        <taxon>Agaricomycetes</taxon>
        <taxon>Agaricomycetidae</taxon>
        <taxon>Boletales</taxon>
        <taxon>Suillineae</taxon>
        <taxon>Rhizopogonaceae</taxon>
        <taxon>Rhizopogon</taxon>
    </lineage>
</organism>
<proteinExistence type="predicted"/>